<dbReference type="OrthoDB" id="5392779at2759"/>
<dbReference type="STRING" id="155417.A0A4Q4SUH9"/>
<sequence length="533" mass="59304">MARVFNTATRLVTSNDELISSVEGIECVMIESMYLNNAGNLRRAWLANRRAMVMAQMMGLHTGTSSPRMISEDETKDRIDPHYMWFRLVLSDRYLSLMLGLPQGSLENIFASPKALDSCIAVERMERMESVAAGLILQRNSAERTDLAATHKVDKMLQEAAALMPPQWWLMTPNLTAFADDAKAFEESIRLTNQFAHHHLLVQLHLPYLMLPSLVEPSYDYSKMTAASASRAIVAQFVSFRNSISATAYCRGIDFVAFTASTTLCLAHIEARRQKKSDTGKSVTSFQSLQHQRLSDRGLLERTLEVMETMAQESRDAVAQKISSILRPLLAIENNSFKGGCYHIYASSEVDKQESQCFGDTSEVFHALSIQIPYFGTIQIEHRPTLSDTIKPAQPLSEEWPWNPSVPQAMDASLVVLREPVSPLNRDKDGELASAARPAGYEISTAQPANTDWQTVPSYFDLTDPLTQSESANWDQRVSAFDASGAQETYLLVPGLAADVDDWALQGVDMALFNNLTQGSADSTESRSRSHTQ</sequence>
<dbReference type="PANTHER" id="PTHR47840">
    <property type="entry name" value="ZN(II)2CYS6 TRANSCRIPTION FACTOR (EUROFUNG)-RELATED"/>
    <property type="match status" value="1"/>
</dbReference>
<evidence type="ECO:0000259" key="4">
    <source>
        <dbReference type="SMART" id="SM00906"/>
    </source>
</evidence>
<dbReference type="InterPro" id="IPR007219">
    <property type="entry name" value="XnlR_reg_dom"/>
</dbReference>
<dbReference type="GO" id="GO:0006351">
    <property type="term" value="P:DNA-templated transcription"/>
    <property type="evidence" value="ECO:0007669"/>
    <property type="project" value="InterPro"/>
</dbReference>
<proteinExistence type="predicted"/>
<dbReference type="GO" id="GO:0003677">
    <property type="term" value="F:DNA binding"/>
    <property type="evidence" value="ECO:0007669"/>
    <property type="project" value="InterPro"/>
</dbReference>
<keyword evidence="6" id="KW-1185">Reference proteome</keyword>
<organism evidence="5 6">
    <name type="scientific">Monosporascus ibericus</name>
    <dbReference type="NCBI Taxonomy" id="155417"/>
    <lineage>
        <taxon>Eukaryota</taxon>
        <taxon>Fungi</taxon>
        <taxon>Dikarya</taxon>
        <taxon>Ascomycota</taxon>
        <taxon>Pezizomycotina</taxon>
        <taxon>Sordariomycetes</taxon>
        <taxon>Xylariomycetidae</taxon>
        <taxon>Xylariales</taxon>
        <taxon>Xylariales incertae sedis</taxon>
        <taxon>Monosporascus</taxon>
    </lineage>
</organism>
<comment type="caution">
    <text evidence="5">The sequence shown here is derived from an EMBL/GenBank/DDBJ whole genome shotgun (WGS) entry which is preliminary data.</text>
</comment>
<reference evidence="5 6" key="1">
    <citation type="submission" date="2018-06" db="EMBL/GenBank/DDBJ databases">
        <title>Complete Genomes of Monosporascus.</title>
        <authorList>
            <person name="Robinson A.J."/>
            <person name="Natvig D.O."/>
        </authorList>
    </citation>
    <scope>NUCLEOTIDE SEQUENCE [LARGE SCALE GENOMIC DNA]</scope>
    <source>
        <strain evidence="5 6">CBS 110550</strain>
    </source>
</reference>
<feature type="domain" description="Xylanolytic transcriptional activator regulatory" evidence="4">
    <location>
        <begin position="44"/>
        <end position="119"/>
    </location>
</feature>
<evidence type="ECO:0000256" key="1">
    <source>
        <dbReference type="ARBA" id="ARBA00023015"/>
    </source>
</evidence>
<evidence type="ECO:0000256" key="2">
    <source>
        <dbReference type="ARBA" id="ARBA00023163"/>
    </source>
</evidence>
<evidence type="ECO:0000313" key="5">
    <source>
        <dbReference type="EMBL" id="RYO74392.1"/>
    </source>
</evidence>
<dbReference type="CDD" id="cd12148">
    <property type="entry name" value="fungal_TF_MHR"/>
    <property type="match status" value="1"/>
</dbReference>
<dbReference type="PANTHER" id="PTHR47840:SF1">
    <property type="entry name" value="ZN(II)2CYS6 TRANSCRIPTION FACTOR (EUROFUNG)"/>
    <property type="match status" value="1"/>
</dbReference>
<accession>A0A4Q4SUH9</accession>
<evidence type="ECO:0000256" key="3">
    <source>
        <dbReference type="ARBA" id="ARBA00023242"/>
    </source>
</evidence>
<dbReference type="EMBL" id="QJNU01001587">
    <property type="protein sequence ID" value="RYO74392.1"/>
    <property type="molecule type" value="Genomic_DNA"/>
</dbReference>
<dbReference type="GO" id="GO:0008270">
    <property type="term" value="F:zinc ion binding"/>
    <property type="evidence" value="ECO:0007669"/>
    <property type="project" value="InterPro"/>
</dbReference>
<protein>
    <recommendedName>
        <fullName evidence="4">Xylanolytic transcriptional activator regulatory domain-containing protein</fullName>
    </recommendedName>
</protein>
<keyword evidence="2" id="KW-0804">Transcription</keyword>
<name>A0A4Q4SUH9_9PEZI</name>
<evidence type="ECO:0000313" key="6">
    <source>
        <dbReference type="Proteomes" id="UP000293360"/>
    </source>
</evidence>
<dbReference type="Proteomes" id="UP000293360">
    <property type="component" value="Unassembled WGS sequence"/>
</dbReference>
<keyword evidence="1" id="KW-0805">Transcription regulation</keyword>
<keyword evidence="3" id="KW-0539">Nucleus</keyword>
<gene>
    <name evidence="5" type="ORF">DL764_010844</name>
</gene>
<dbReference type="SMART" id="SM00906">
    <property type="entry name" value="Fungal_trans"/>
    <property type="match status" value="1"/>
</dbReference>
<dbReference type="AlphaFoldDB" id="A0A4Q4SUH9"/>